<protein>
    <submittedName>
        <fullName evidence="1">Uncharacterized protein</fullName>
    </submittedName>
</protein>
<keyword evidence="2" id="KW-1185">Reference proteome</keyword>
<dbReference type="EMBL" id="CM042882">
    <property type="protein sequence ID" value="KAI4379641.1"/>
    <property type="molecule type" value="Genomic_DNA"/>
</dbReference>
<organism evidence="1 2">
    <name type="scientific">Melastoma candidum</name>
    <dbReference type="NCBI Taxonomy" id="119954"/>
    <lineage>
        <taxon>Eukaryota</taxon>
        <taxon>Viridiplantae</taxon>
        <taxon>Streptophyta</taxon>
        <taxon>Embryophyta</taxon>
        <taxon>Tracheophyta</taxon>
        <taxon>Spermatophyta</taxon>
        <taxon>Magnoliopsida</taxon>
        <taxon>eudicotyledons</taxon>
        <taxon>Gunneridae</taxon>
        <taxon>Pentapetalae</taxon>
        <taxon>rosids</taxon>
        <taxon>malvids</taxon>
        <taxon>Myrtales</taxon>
        <taxon>Melastomataceae</taxon>
        <taxon>Melastomatoideae</taxon>
        <taxon>Melastomateae</taxon>
        <taxon>Melastoma</taxon>
    </lineage>
</organism>
<sequence>MRGCSSLTDDLNPSSLHTRREFSGCISSGIANRTSSATGRLNGLQTPGRESNMLFVGGLPSDCTRREVSHPFWPFIGFKDIRVIHKVARRKGDKSIVLCFIEFDNAECAYTAVEALQGYQFDHKKQDSSVLKLEFTRFLIRMSSEETFEIAS</sequence>
<evidence type="ECO:0000313" key="1">
    <source>
        <dbReference type="EMBL" id="KAI4379641.1"/>
    </source>
</evidence>
<dbReference type="Proteomes" id="UP001057402">
    <property type="component" value="Chromosome 3"/>
</dbReference>
<evidence type="ECO:0000313" key="2">
    <source>
        <dbReference type="Proteomes" id="UP001057402"/>
    </source>
</evidence>
<gene>
    <name evidence="1" type="ORF">MLD38_005913</name>
</gene>
<accession>A0ACB9RP92</accession>
<proteinExistence type="predicted"/>
<name>A0ACB9RP92_9MYRT</name>
<reference evidence="2" key="1">
    <citation type="journal article" date="2023" name="Front. Plant Sci.">
        <title>Chromosomal-level genome assembly of Melastoma candidum provides insights into trichome evolution.</title>
        <authorList>
            <person name="Zhong Y."/>
            <person name="Wu W."/>
            <person name="Sun C."/>
            <person name="Zou P."/>
            <person name="Liu Y."/>
            <person name="Dai S."/>
            <person name="Zhou R."/>
        </authorList>
    </citation>
    <scope>NUCLEOTIDE SEQUENCE [LARGE SCALE GENOMIC DNA]</scope>
</reference>
<comment type="caution">
    <text evidence="1">The sequence shown here is derived from an EMBL/GenBank/DDBJ whole genome shotgun (WGS) entry which is preliminary data.</text>
</comment>